<dbReference type="InterPro" id="IPR050923">
    <property type="entry name" value="Cell_Proc_Reg/RNA_Proc"/>
</dbReference>
<dbReference type="SMART" id="SM00240">
    <property type="entry name" value="FHA"/>
    <property type="match status" value="1"/>
</dbReference>
<dbReference type="Pfam" id="PF00498">
    <property type="entry name" value="FHA"/>
    <property type="match status" value="1"/>
</dbReference>
<keyword evidence="3" id="KW-1185">Reference proteome</keyword>
<dbReference type="SUPFAM" id="SSF49879">
    <property type="entry name" value="SMAD/FHA domain"/>
    <property type="match status" value="1"/>
</dbReference>
<feature type="non-terminal residue" evidence="4">
    <location>
        <position position="216"/>
    </location>
</feature>
<organism evidence="3 4">
    <name type="scientific">Octopus sinensis</name>
    <name type="common">East Asian common octopus</name>
    <dbReference type="NCBI Taxonomy" id="2607531"/>
    <lineage>
        <taxon>Eukaryota</taxon>
        <taxon>Metazoa</taxon>
        <taxon>Spiralia</taxon>
        <taxon>Lophotrochozoa</taxon>
        <taxon>Mollusca</taxon>
        <taxon>Cephalopoda</taxon>
        <taxon>Coleoidea</taxon>
        <taxon>Octopodiformes</taxon>
        <taxon>Octopoda</taxon>
        <taxon>Incirrata</taxon>
        <taxon>Octopodidae</taxon>
        <taxon>Octopus</taxon>
    </lineage>
</organism>
<dbReference type="InterPro" id="IPR008984">
    <property type="entry name" value="SMAD_FHA_dom_sf"/>
</dbReference>
<feature type="compositionally biased region" description="Basic and acidic residues" evidence="1">
    <location>
        <begin position="1"/>
        <end position="13"/>
    </location>
</feature>
<sequence length="216" mass="24647">MAKLHSTSEKRNGSTELQNAPKRQELKPEIEVKREYSSESEEEKVEKIVGSLELSGNLLKDTNMVNGVIIKYNEPPEARKPTIRWKLYPFKGEESLDVIPVHRQSAYLLGRDRRVADIPTDHPSCSKQHAVLQFRVVESRETDSNKTGSSLTALGVAEATDQKSFVVKPYIIDLNSANGTFLNQERIDSLRFVELFPRDVLKFGFSTREYVLMYQD</sequence>
<dbReference type="RefSeq" id="XP_029656677.1">
    <property type="nucleotide sequence ID" value="XM_029800817.1"/>
</dbReference>
<feature type="region of interest" description="Disordered" evidence="1">
    <location>
        <begin position="1"/>
        <end position="40"/>
    </location>
</feature>
<dbReference type="InterPro" id="IPR000253">
    <property type="entry name" value="FHA_dom"/>
</dbReference>
<protein>
    <submittedName>
        <fullName evidence="4">Smad nuclear-interacting protein 1-like</fullName>
    </submittedName>
</protein>
<dbReference type="PANTHER" id="PTHR23308">
    <property type="entry name" value="NUCLEAR INHIBITOR OF PROTEIN PHOSPHATASE-1"/>
    <property type="match status" value="1"/>
</dbReference>
<proteinExistence type="predicted"/>
<feature type="domain" description="FHA" evidence="2">
    <location>
        <begin position="107"/>
        <end position="187"/>
    </location>
</feature>
<dbReference type="KEGG" id="osn:115230682"/>
<dbReference type="AlphaFoldDB" id="A0A6P7U577"/>
<dbReference type="Gene3D" id="2.60.200.20">
    <property type="match status" value="1"/>
</dbReference>
<reference evidence="4" key="1">
    <citation type="submission" date="2025-08" db="UniProtKB">
        <authorList>
            <consortium name="RefSeq"/>
        </authorList>
    </citation>
    <scope>IDENTIFICATION</scope>
</reference>
<evidence type="ECO:0000256" key="1">
    <source>
        <dbReference type="SAM" id="MobiDB-lite"/>
    </source>
</evidence>
<feature type="compositionally biased region" description="Basic and acidic residues" evidence="1">
    <location>
        <begin position="22"/>
        <end position="37"/>
    </location>
</feature>
<accession>A0A6P7U577</accession>
<name>A0A6P7U577_9MOLL</name>
<dbReference type="Proteomes" id="UP000515154">
    <property type="component" value="Unplaced"/>
</dbReference>
<evidence type="ECO:0000259" key="2">
    <source>
        <dbReference type="PROSITE" id="PS50006"/>
    </source>
</evidence>
<evidence type="ECO:0000313" key="4">
    <source>
        <dbReference type="RefSeq" id="XP_029656677.1"/>
    </source>
</evidence>
<evidence type="ECO:0000313" key="3">
    <source>
        <dbReference type="Proteomes" id="UP000515154"/>
    </source>
</evidence>
<dbReference type="PROSITE" id="PS50006">
    <property type="entry name" value="FHA_DOMAIN"/>
    <property type="match status" value="1"/>
</dbReference>
<gene>
    <name evidence="4" type="primary">LOC115230682</name>
</gene>